<feature type="domain" description="Major facilitator superfamily (MFS) profile" evidence="6">
    <location>
        <begin position="13"/>
        <end position="401"/>
    </location>
</feature>
<feature type="transmembrane region" description="Helical" evidence="5">
    <location>
        <begin position="64"/>
        <end position="82"/>
    </location>
</feature>
<evidence type="ECO:0000256" key="1">
    <source>
        <dbReference type="ARBA" id="ARBA00004141"/>
    </source>
</evidence>
<feature type="transmembrane region" description="Helical" evidence="5">
    <location>
        <begin position="229"/>
        <end position="252"/>
    </location>
</feature>
<dbReference type="SUPFAM" id="SSF103473">
    <property type="entry name" value="MFS general substrate transporter"/>
    <property type="match status" value="1"/>
</dbReference>
<dbReference type="Gene3D" id="1.20.1250.20">
    <property type="entry name" value="MFS general substrate transporter like domains"/>
    <property type="match status" value="1"/>
</dbReference>
<evidence type="ECO:0000256" key="2">
    <source>
        <dbReference type="ARBA" id="ARBA00022692"/>
    </source>
</evidence>
<evidence type="ECO:0000256" key="4">
    <source>
        <dbReference type="ARBA" id="ARBA00023136"/>
    </source>
</evidence>
<dbReference type="PRINTS" id="PR01035">
    <property type="entry name" value="TCRTETA"/>
</dbReference>
<feature type="transmembrane region" description="Helical" evidence="5">
    <location>
        <begin position="316"/>
        <end position="333"/>
    </location>
</feature>
<protein>
    <submittedName>
        <fullName evidence="7">MFS transporter</fullName>
    </submittedName>
</protein>
<dbReference type="GO" id="GO:0016020">
    <property type="term" value="C:membrane"/>
    <property type="evidence" value="ECO:0007669"/>
    <property type="project" value="UniProtKB-SubCell"/>
</dbReference>
<accession>A0A368NYQ4</accession>
<evidence type="ECO:0000256" key="5">
    <source>
        <dbReference type="SAM" id="Phobius"/>
    </source>
</evidence>
<feature type="transmembrane region" description="Helical" evidence="5">
    <location>
        <begin position="264"/>
        <end position="281"/>
    </location>
</feature>
<dbReference type="InterPro" id="IPR036259">
    <property type="entry name" value="MFS_trans_sf"/>
</dbReference>
<feature type="transmembrane region" description="Helical" evidence="5">
    <location>
        <begin position="293"/>
        <end position="310"/>
    </location>
</feature>
<comment type="caution">
    <text evidence="7">The sequence shown here is derived from an EMBL/GenBank/DDBJ whole genome shotgun (WGS) entry which is preliminary data.</text>
</comment>
<dbReference type="Pfam" id="PF07690">
    <property type="entry name" value="MFS_1"/>
    <property type="match status" value="1"/>
</dbReference>
<dbReference type="Proteomes" id="UP000436911">
    <property type="component" value="Unassembled WGS sequence"/>
</dbReference>
<organism evidence="7 8">
    <name type="scientific">Agrobacterium vitis</name>
    <name type="common">Rhizobium vitis</name>
    <dbReference type="NCBI Taxonomy" id="373"/>
    <lineage>
        <taxon>Bacteria</taxon>
        <taxon>Pseudomonadati</taxon>
        <taxon>Pseudomonadota</taxon>
        <taxon>Alphaproteobacteria</taxon>
        <taxon>Hyphomicrobiales</taxon>
        <taxon>Rhizobiaceae</taxon>
        <taxon>Rhizobium/Agrobacterium group</taxon>
        <taxon>Agrobacterium</taxon>
    </lineage>
</organism>
<evidence type="ECO:0000313" key="7">
    <source>
        <dbReference type="EMBL" id="KAA3532079.1"/>
    </source>
</evidence>
<dbReference type="InterPro" id="IPR020846">
    <property type="entry name" value="MFS_dom"/>
</dbReference>
<feature type="transmembrane region" description="Helical" evidence="5">
    <location>
        <begin position="94"/>
        <end position="116"/>
    </location>
</feature>
<keyword evidence="3 5" id="KW-1133">Transmembrane helix</keyword>
<feature type="transmembrane region" description="Helical" evidence="5">
    <location>
        <begin position="377"/>
        <end position="399"/>
    </location>
</feature>
<dbReference type="AlphaFoldDB" id="A0A368NYQ4"/>
<name>A0A368NYQ4_AGRVI</name>
<sequence length="415" mass="43694">MRHNGTSNRTNPLVILRLLAMLDSNRNLFFLATICAFCVANIYYSQPMLGLIAREFGGDGGSVSVIATIVQLSYASGLVFFVPLGDRLSRRNLLVGLITLNAIGSLCAAFATSLFALGVSNIVIGMTSVGGQIIIPAVSLYARENRRGHAMGIVTSGLLAGVLIARALSGIIGEYEGWRAMYVVATAINLALVPFAMTIIPKNVPDVKEPYATFMKSLWHLAKQPELHLPALSGALMFGSFSALWGSLALLAGQAPYHLNSAQIGAFGFAGIIGTLSAPFIGKLADKIGARRVVLSGASLNVLAFILIAFTTHQLLFLIIGMIILDLGGRAGLVGNQIRALSLDPRARSRLNTVFMSIYFLGGAVGTNLGASVGAQYGWFGIAGLGLIASFSVIGLNFASRPKSALSPAHGQDQK</sequence>
<comment type="subcellular location">
    <subcellularLocation>
        <location evidence="1">Membrane</location>
        <topology evidence="1">Multi-pass membrane protein</topology>
    </subcellularLocation>
</comment>
<dbReference type="CDD" id="cd17324">
    <property type="entry name" value="MFS_NepI_like"/>
    <property type="match status" value="1"/>
</dbReference>
<reference evidence="7 8" key="1">
    <citation type="submission" date="2018-08" db="EMBL/GenBank/DDBJ databases">
        <title>Genome sequencing of Agrobacterium vitis strain ICMP 10754.</title>
        <authorList>
            <person name="Visnovsky S.B."/>
            <person name="Pitman A.R."/>
        </authorList>
    </citation>
    <scope>NUCLEOTIDE SEQUENCE [LARGE SCALE GENOMIC DNA]</scope>
    <source>
        <strain evidence="7 8">ICMP 10754</strain>
    </source>
</reference>
<gene>
    <name evidence="7" type="ORF">DXT89_01595</name>
</gene>
<feature type="transmembrane region" description="Helical" evidence="5">
    <location>
        <begin position="354"/>
        <end position="371"/>
    </location>
</feature>
<dbReference type="InterPro" id="IPR011701">
    <property type="entry name" value="MFS"/>
</dbReference>
<feature type="transmembrane region" description="Helical" evidence="5">
    <location>
        <begin position="180"/>
        <end position="200"/>
    </location>
</feature>
<dbReference type="PANTHER" id="PTHR42910:SF1">
    <property type="entry name" value="MAJOR FACILITATOR SUPERFAMILY (MFS) PROFILE DOMAIN-CONTAINING PROTEIN"/>
    <property type="match status" value="1"/>
</dbReference>
<keyword evidence="4 5" id="KW-0472">Membrane</keyword>
<keyword evidence="2 5" id="KW-0812">Transmembrane</keyword>
<evidence type="ECO:0000259" key="6">
    <source>
        <dbReference type="PROSITE" id="PS50850"/>
    </source>
</evidence>
<dbReference type="PROSITE" id="PS50850">
    <property type="entry name" value="MFS"/>
    <property type="match status" value="1"/>
</dbReference>
<feature type="transmembrane region" description="Helical" evidence="5">
    <location>
        <begin position="149"/>
        <end position="168"/>
    </location>
</feature>
<proteinExistence type="predicted"/>
<evidence type="ECO:0000313" key="8">
    <source>
        <dbReference type="Proteomes" id="UP000436911"/>
    </source>
</evidence>
<dbReference type="OrthoDB" id="9815356at2"/>
<dbReference type="PANTHER" id="PTHR42910">
    <property type="entry name" value="TRANSPORTER SCO4007-RELATED"/>
    <property type="match status" value="1"/>
</dbReference>
<feature type="transmembrane region" description="Helical" evidence="5">
    <location>
        <begin position="122"/>
        <end position="142"/>
    </location>
</feature>
<dbReference type="GO" id="GO:0022857">
    <property type="term" value="F:transmembrane transporter activity"/>
    <property type="evidence" value="ECO:0007669"/>
    <property type="project" value="InterPro"/>
</dbReference>
<dbReference type="InterPro" id="IPR001958">
    <property type="entry name" value="Tet-R_TetA/multi-R_MdtG-like"/>
</dbReference>
<feature type="transmembrane region" description="Helical" evidence="5">
    <location>
        <begin position="27"/>
        <end position="44"/>
    </location>
</feature>
<evidence type="ECO:0000256" key="3">
    <source>
        <dbReference type="ARBA" id="ARBA00022989"/>
    </source>
</evidence>
<dbReference type="Gene3D" id="1.20.1720.10">
    <property type="entry name" value="Multidrug resistance protein D"/>
    <property type="match status" value="1"/>
</dbReference>
<dbReference type="EMBL" id="QUSG01000001">
    <property type="protein sequence ID" value="KAA3532079.1"/>
    <property type="molecule type" value="Genomic_DNA"/>
</dbReference>